<comment type="function">
    <text evidence="4">Functions in the N-end rule pathway of protein degradation where it conjugates Leu from its aminoacyl-tRNA to the N-termini of proteins containing an N-terminal aspartate or glutamate.</text>
</comment>
<evidence type="ECO:0000256" key="2">
    <source>
        <dbReference type="ARBA" id="ARBA00022679"/>
    </source>
</evidence>
<dbReference type="GO" id="GO:0004057">
    <property type="term" value="F:arginyl-tRNA--protein transferase activity"/>
    <property type="evidence" value="ECO:0007669"/>
    <property type="project" value="InterPro"/>
</dbReference>
<dbReference type="EC" id="2.3.2.29" evidence="4"/>
<evidence type="ECO:0000256" key="3">
    <source>
        <dbReference type="ARBA" id="ARBA00023315"/>
    </source>
</evidence>
<dbReference type="InterPro" id="IPR007472">
    <property type="entry name" value="N-end_Aminoacyl_Trfase_C"/>
</dbReference>
<dbReference type="SUPFAM" id="SSF55729">
    <property type="entry name" value="Acyl-CoA N-acyltransferases (Nat)"/>
    <property type="match status" value="1"/>
</dbReference>
<gene>
    <name evidence="4" type="primary">bpt</name>
    <name evidence="7" type="ORF">A10D4_12572</name>
</gene>
<comment type="catalytic activity">
    <reaction evidence="4">
        <text>N-terminal L-glutamyl-[protein] + L-leucyl-tRNA(Leu) = N-terminal L-leucyl-L-glutamyl-[protein] + tRNA(Leu) + H(+)</text>
        <dbReference type="Rhea" id="RHEA:50412"/>
        <dbReference type="Rhea" id="RHEA-COMP:9613"/>
        <dbReference type="Rhea" id="RHEA-COMP:9622"/>
        <dbReference type="Rhea" id="RHEA-COMP:12664"/>
        <dbReference type="Rhea" id="RHEA-COMP:12668"/>
        <dbReference type="ChEBI" id="CHEBI:15378"/>
        <dbReference type="ChEBI" id="CHEBI:64721"/>
        <dbReference type="ChEBI" id="CHEBI:78442"/>
        <dbReference type="ChEBI" id="CHEBI:78494"/>
        <dbReference type="ChEBI" id="CHEBI:133041"/>
        <dbReference type="EC" id="2.3.2.29"/>
    </reaction>
</comment>
<dbReference type="PANTHER" id="PTHR21367:SF1">
    <property type="entry name" value="ARGINYL-TRNA--PROTEIN TRANSFERASE 1"/>
    <property type="match status" value="1"/>
</dbReference>
<dbReference type="Pfam" id="PF04376">
    <property type="entry name" value="ATE_N"/>
    <property type="match status" value="1"/>
</dbReference>
<dbReference type="HAMAP" id="MF_00689">
    <property type="entry name" value="Bpt"/>
    <property type="match status" value="1"/>
</dbReference>
<protein>
    <recommendedName>
        <fullName evidence="4">Aspartate/glutamate leucyltransferase</fullName>
        <ecNumber evidence="4">2.3.2.29</ecNumber>
    </recommendedName>
</protein>
<keyword evidence="1 4" id="KW-0963">Cytoplasm</keyword>
<organism evidence="7 8">
    <name type="scientific">Idiomarina xiamenensis 10-D-4</name>
    <dbReference type="NCBI Taxonomy" id="740709"/>
    <lineage>
        <taxon>Bacteria</taxon>
        <taxon>Pseudomonadati</taxon>
        <taxon>Pseudomonadota</taxon>
        <taxon>Gammaproteobacteria</taxon>
        <taxon>Alteromonadales</taxon>
        <taxon>Idiomarinaceae</taxon>
        <taxon>Idiomarina</taxon>
    </lineage>
</organism>
<dbReference type="OrthoDB" id="9782022at2"/>
<dbReference type="GO" id="GO:0005737">
    <property type="term" value="C:cytoplasm"/>
    <property type="evidence" value="ECO:0007669"/>
    <property type="project" value="UniProtKB-SubCell"/>
</dbReference>
<name>K2KA31_9GAMM</name>
<sequence length="239" mass="27784">MKAGLTPAKPCNYLPTQQERLLAIIPEATQPFNANVYEALLARGFRRSHNDIYRPHCDSCRACESLRVLAKDYSFSRNQKRVLAKNRDLTLQISSQADTEMTDLFCRFIELRHRDGAMYPPDPEQFWQWVSCDWLTPLLLCWYDSADKLVAVAATDRLAQSLSAMYTFYDPEAEARSLGAFAILQQLQLAQRWQLEHLYLGYQIDACQKMNYKARFTPHERFDGERWQLYVKTAKITPA</sequence>
<comment type="catalytic activity">
    <reaction evidence="4">
        <text>N-terminal L-aspartyl-[protein] + L-leucyl-tRNA(Leu) = N-terminal L-leucyl-L-aspartyl-[protein] + tRNA(Leu) + H(+)</text>
        <dbReference type="Rhea" id="RHEA:50420"/>
        <dbReference type="Rhea" id="RHEA-COMP:9613"/>
        <dbReference type="Rhea" id="RHEA-COMP:9622"/>
        <dbReference type="Rhea" id="RHEA-COMP:12669"/>
        <dbReference type="Rhea" id="RHEA-COMP:12674"/>
        <dbReference type="ChEBI" id="CHEBI:15378"/>
        <dbReference type="ChEBI" id="CHEBI:64720"/>
        <dbReference type="ChEBI" id="CHEBI:78442"/>
        <dbReference type="ChEBI" id="CHEBI:78494"/>
        <dbReference type="ChEBI" id="CHEBI:133042"/>
        <dbReference type="EC" id="2.3.2.29"/>
    </reaction>
</comment>
<dbReference type="Pfam" id="PF04377">
    <property type="entry name" value="ATE_C"/>
    <property type="match status" value="1"/>
</dbReference>
<dbReference type="PIRSF" id="PIRSF037208">
    <property type="entry name" value="ATE_pro_prd"/>
    <property type="match status" value="1"/>
</dbReference>
<dbReference type="InterPro" id="IPR007471">
    <property type="entry name" value="N-end_Aminoacyl_Trfase_N"/>
</dbReference>
<evidence type="ECO:0000256" key="4">
    <source>
        <dbReference type="HAMAP-Rule" id="MF_00689"/>
    </source>
</evidence>
<dbReference type="AlphaFoldDB" id="K2KA31"/>
<dbReference type="InterPro" id="IPR016181">
    <property type="entry name" value="Acyl_CoA_acyltransferase"/>
</dbReference>
<dbReference type="Proteomes" id="UP000014115">
    <property type="component" value="Unassembled WGS sequence"/>
</dbReference>
<keyword evidence="8" id="KW-1185">Reference proteome</keyword>
<keyword evidence="3 4" id="KW-0012">Acyltransferase</keyword>
<comment type="caution">
    <text evidence="7">The sequence shown here is derived from an EMBL/GenBank/DDBJ whole genome shotgun (WGS) entry which is preliminary data.</text>
</comment>
<evidence type="ECO:0000313" key="7">
    <source>
        <dbReference type="EMBL" id="EKE79839.1"/>
    </source>
</evidence>
<dbReference type="PANTHER" id="PTHR21367">
    <property type="entry name" value="ARGININE-TRNA-PROTEIN TRANSFERASE 1"/>
    <property type="match status" value="1"/>
</dbReference>
<feature type="domain" description="N-end rule aminoacyl transferase C-terminal" evidence="6">
    <location>
        <begin position="101"/>
        <end position="222"/>
    </location>
</feature>
<dbReference type="InterPro" id="IPR030700">
    <property type="entry name" value="N-end_Aminoacyl_Trfase"/>
</dbReference>
<proteinExistence type="inferred from homology"/>
<dbReference type="GO" id="GO:0071596">
    <property type="term" value="P:ubiquitin-dependent protein catabolic process via the N-end rule pathway"/>
    <property type="evidence" value="ECO:0007669"/>
    <property type="project" value="InterPro"/>
</dbReference>
<dbReference type="STRING" id="740709.A10D4_12572"/>
<evidence type="ECO:0000259" key="6">
    <source>
        <dbReference type="Pfam" id="PF04377"/>
    </source>
</evidence>
<comment type="similarity">
    <text evidence="4">Belongs to the R-transferase family. Bpt subfamily.</text>
</comment>
<dbReference type="NCBIfam" id="NF002346">
    <property type="entry name" value="PRK01305.2-3"/>
    <property type="match status" value="1"/>
</dbReference>
<dbReference type="eggNOG" id="COG2935">
    <property type="taxonomic scope" value="Bacteria"/>
</dbReference>
<dbReference type="PATRIC" id="fig|740709.3.peg.2538"/>
<dbReference type="EMBL" id="AMRG01000021">
    <property type="protein sequence ID" value="EKE79839.1"/>
    <property type="molecule type" value="Genomic_DNA"/>
</dbReference>
<keyword evidence="2 4" id="KW-0808">Transferase</keyword>
<evidence type="ECO:0000256" key="1">
    <source>
        <dbReference type="ARBA" id="ARBA00022490"/>
    </source>
</evidence>
<comment type="subcellular location">
    <subcellularLocation>
        <location evidence="4">Cytoplasm</location>
    </subcellularLocation>
</comment>
<dbReference type="InterPro" id="IPR017138">
    <property type="entry name" value="Asp_Glu_LeuTrfase"/>
</dbReference>
<dbReference type="GO" id="GO:0008914">
    <property type="term" value="F:leucyl-tRNA--protein transferase activity"/>
    <property type="evidence" value="ECO:0007669"/>
    <property type="project" value="UniProtKB-UniRule"/>
</dbReference>
<evidence type="ECO:0000259" key="5">
    <source>
        <dbReference type="Pfam" id="PF04376"/>
    </source>
</evidence>
<accession>K2KA31</accession>
<evidence type="ECO:0000313" key="8">
    <source>
        <dbReference type="Proteomes" id="UP000014115"/>
    </source>
</evidence>
<reference evidence="7 8" key="1">
    <citation type="journal article" date="2012" name="J. Bacteriol.">
        <title>Genome Sequence of Idiomarina xiamenensis Type Strain 10-D-4.</title>
        <authorList>
            <person name="Lai Q."/>
            <person name="Wang L."/>
            <person name="Wang W."/>
            <person name="Shao Z."/>
        </authorList>
    </citation>
    <scope>NUCLEOTIDE SEQUENCE [LARGE SCALE GENOMIC DNA]</scope>
    <source>
        <strain evidence="7 8">10-D-4</strain>
    </source>
</reference>
<feature type="domain" description="N-end aminoacyl transferase N-terminal" evidence="5">
    <location>
        <begin position="10"/>
        <end position="81"/>
    </location>
</feature>
<dbReference type="RefSeq" id="WP_008489928.1">
    <property type="nucleotide sequence ID" value="NZ_AMRG01000021.1"/>
</dbReference>
<dbReference type="NCBIfam" id="NF002345">
    <property type="entry name" value="PRK01305.2-2"/>
    <property type="match status" value="1"/>
</dbReference>
<dbReference type="NCBIfam" id="NF002342">
    <property type="entry name" value="PRK01305.1-3"/>
    <property type="match status" value="1"/>
</dbReference>